<evidence type="ECO:0000259" key="11">
    <source>
        <dbReference type="Pfam" id="PF17946"/>
    </source>
</evidence>
<dbReference type="GO" id="GO:0000724">
    <property type="term" value="P:double-strand break repair via homologous recombination"/>
    <property type="evidence" value="ECO:0007669"/>
    <property type="project" value="UniProtKB-UniRule"/>
</dbReference>
<dbReference type="HAMAP" id="MF_01486">
    <property type="entry name" value="RecC"/>
    <property type="match status" value="1"/>
</dbReference>
<evidence type="ECO:0000256" key="8">
    <source>
        <dbReference type="ARBA" id="ARBA00023125"/>
    </source>
</evidence>
<keyword evidence="1 10" id="KW-0540">Nuclease</keyword>
<evidence type="ECO:0000313" key="12">
    <source>
        <dbReference type="EMBL" id="RCW66848.1"/>
    </source>
</evidence>
<keyword evidence="5 10" id="KW-0347">Helicase</keyword>
<keyword evidence="9 10" id="KW-0234">DNA repair</keyword>
<feature type="domain" description="RecC C-terminal" evidence="11">
    <location>
        <begin position="858"/>
        <end position="1105"/>
    </location>
</feature>
<dbReference type="EMBL" id="QPJK01000010">
    <property type="protein sequence ID" value="RCW66848.1"/>
    <property type="molecule type" value="Genomic_DNA"/>
</dbReference>
<evidence type="ECO:0000256" key="10">
    <source>
        <dbReference type="HAMAP-Rule" id="MF_01486"/>
    </source>
</evidence>
<name>A0A368XIK5_9BURK</name>
<dbReference type="InterPro" id="IPR006697">
    <property type="entry name" value="RecC"/>
</dbReference>
<evidence type="ECO:0000256" key="5">
    <source>
        <dbReference type="ARBA" id="ARBA00022806"/>
    </source>
</evidence>
<comment type="similarity">
    <text evidence="10">Belongs to the RecC family.</text>
</comment>
<keyword evidence="3 10" id="KW-0227">DNA damage</keyword>
<comment type="miscellaneous">
    <text evidence="10">In the RecBCD complex, RecB has a slow 3'-5' helicase, an exonuclease activity and loads RecA onto ssDNA, RecD has a fast 5'-3' helicase activity, while RecC stimulates the ATPase and processivity of the RecB helicase and contributes to recognition of the Chi site.</text>
</comment>
<dbReference type="Pfam" id="PF17946">
    <property type="entry name" value="RecC_C"/>
    <property type="match status" value="1"/>
</dbReference>
<evidence type="ECO:0000256" key="4">
    <source>
        <dbReference type="ARBA" id="ARBA00022801"/>
    </source>
</evidence>
<dbReference type="PIRSF" id="PIRSF000980">
    <property type="entry name" value="RecC"/>
    <property type="match status" value="1"/>
</dbReference>
<dbReference type="InterPro" id="IPR011335">
    <property type="entry name" value="Restrct_endonuc-II-like"/>
</dbReference>
<keyword evidence="6 10" id="KW-0269">Exonuclease</keyword>
<keyword evidence="4 10" id="KW-0378">Hydrolase</keyword>
<dbReference type="GO" id="GO:0008854">
    <property type="term" value="F:exodeoxyribonuclease V activity"/>
    <property type="evidence" value="ECO:0007669"/>
    <property type="project" value="InterPro"/>
</dbReference>
<dbReference type="NCBIfam" id="TIGR01450">
    <property type="entry name" value="recC"/>
    <property type="match status" value="1"/>
</dbReference>
<dbReference type="AlphaFoldDB" id="A0A368XIK5"/>
<dbReference type="Gene3D" id="1.10.10.990">
    <property type="match status" value="1"/>
</dbReference>
<dbReference type="SUPFAM" id="SSF52980">
    <property type="entry name" value="Restriction endonuclease-like"/>
    <property type="match status" value="1"/>
</dbReference>
<dbReference type="PANTHER" id="PTHR30591">
    <property type="entry name" value="RECBCD ENZYME SUBUNIT RECC"/>
    <property type="match status" value="1"/>
</dbReference>
<dbReference type="Proteomes" id="UP000252884">
    <property type="component" value="Unassembled WGS sequence"/>
</dbReference>
<keyword evidence="8 10" id="KW-0238">DNA-binding</keyword>
<comment type="subunit">
    <text evidence="10">Heterotrimer of RecB, RecC and RecD. All subunits contribute to DNA-binding.</text>
</comment>
<keyword evidence="7 10" id="KW-0067">ATP-binding</keyword>
<gene>
    <name evidence="10" type="primary">recC</name>
    <name evidence="12" type="ORF">DES41_110213</name>
</gene>
<proteinExistence type="inferred from homology"/>
<evidence type="ECO:0000256" key="6">
    <source>
        <dbReference type="ARBA" id="ARBA00022839"/>
    </source>
</evidence>
<organism evidence="12 13">
    <name type="scientific">Pseudorhodoferax soli</name>
    <dbReference type="NCBI Taxonomy" id="545864"/>
    <lineage>
        <taxon>Bacteria</taxon>
        <taxon>Pseudomonadati</taxon>
        <taxon>Pseudomonadota</taxon>
        <taxon>Betaproteobacteria</taxon>
        <taxon>Burkholderiales</taxon>
        <taxon>Comamonadaceae</taxon>
    </lineage>
</organism>
<comment type="function">
    <text evidence="10">A helicase/nuclease that prepares dsDNA breaks (DSB) for recombinational DNA repair. Binds to DSBs and unwinds DNA via a highly rapid and processive ATP-dependent bidirectional helicase activity. Unwinds dsDNA until it encounters a Chi (crossover hotspot instigator) sequence from the 3' direction. Cuts ssDNA a few nucleotides 3' to the Chi site. The properties and activities of the enzyme are changed at Chi. The Chi-altered holoenzyme produces a long 3'-ssDNA overhang and facilitates RecA-binding to the ssDNA for homologous DNA recombination and repair. Holoenzyme degrades any linearized DNA that is unable to undergo homologous recombination. In the holoenzyme this subunit recognizes the wild-type Chi sequence, and when added to isolated RecB increases its ATP-dependent helicase processivity.</text>
</comment>
<dbReference type="Gene3D" id="1.10.10.160">
    <property type="match status" value="1"/>
</dbReference>
<accession>A0A368XIK5</accession>
<dbReference type="GO" id="GO:0003678">
    <property type="term" value="F:DNA helicase activity"/>
    <property type="evidence" value="ECO:0007669"/>
    <property type="project" value="UniProtKB-UniRule"/>
</dbReference>
<dbReference type="Gene3D" id="3.40.50.300">
    <property type="entry name" value="P-loop containing nucleotide triphosphate hydrolases"/>
    <property type="match status" value="2"/>
</dbReference>
<keyword evidence="13" id="KW-1185">Reference proteome</keyword>
<evidence type="ECO:0000256" key="3">
    <source>
        <dbReference type="ARBA" id="ARBA00022763"/>
    </source>
</evidence>
<dbReference type="GO" id="GO:0009338">
    <property type="term" value="C:exodeoxyribonuclease V complex"/>
    <property type="evidence" value="ECO:0007669"/>
    <property type="project" value="InterPro"/>
</dbReference>
<dbReference type="Gene3D" id="3.40.50.10930">
    <property type="match status" value="1"/>
</dbReference>
<protein>
    <recommendedName>
        <fullName evidence="10">RecBCD enzyme subunit RecC</fullName>
    </recommendedName>
    <alternativeName>
        <fullName evidence="10">Exonuclease V subunit RecC</fullName>
        <shortName evidence="10">ExoV subunit RecC</shortName>
    </alternativeName>
    <alternativeName>
        <fullName evidence="10">Helicase/nuclease RecBCD subunit RecC</fullName>
    </alternativeName>
</protein>
<dbReference type="SUPFAM" id="SSF52540">
    <property type="entry name" value="P-loop containing nucleoside triphosphate hydrolases"/>
    <property type="match status" value="2"/>
</dbReference>
<dbReference type="InterPro" id="IPR027417">
    <property type="entry name" value="P-loop_NTPase"/>
</dbReference>
<dbReference type="RefSeq" id="WP_211333116.1">
    <property type="nucleotide sequence ID" value="NZ_QPJK01000010.1"/>
</dbReference>
<dbReference type="GO" id="GO:0003677">
    <property type="term" value="F:DNA binding"/>
    <property type="evidence" value="ECO:0007669"/>
    <property type="project" value="UniProtKB-UniRule"/>
</dbReference>
<evidence type="ECO:0000256" key="1">
    <source>
        <dbReference type="ARBA" id="ARBA00022722"/>
    </source>
</evidence>
<evidence type="ECO:0000256" key="9">
    <source>
        <dbReference type="ARBA" id="ARBA00023204"/>
    </source>
</evidence>
<dbReference type="PANTHER" id="PTHR30591:SF1">
    <property type="entry name" value="RECBCD ENZYME SUBUNIT RECC"/>
    <property type="match status" value="1"/>
</dbReference>
<evidence type="ECO:0000313" key="13">
    <source>
        <dbReference type="Proteomes" id="UP000252884"/>
    </source>
</evidence>
<dbReference type="InterPro" id="IPR041500">
    <property type="entry name" value="RecC_C"/>
</dbReference>
<evidence type="ECO:0000256" key="7">
    <source>
        <dbReference type="ARBA" id="ARBA00022840"/>
    </source>
</evidence>
<dbReference type="Pfam" id="PF04257">
    <property type="entry name" value="Exonuc_V_gamma"/>
    <property type="match status" value="1"/>
</dbReference>
<dbReference type="GO" id="GO:0005524">
    <property type="term" value="F:ATP binding"/>
    <property type="evidence" value="ECO:0007669"/>
    <property type="project" value="UniProtKB-UniRule"/>
</dbReference>
<dbReference type="InterPro" id="IPR013986">
    <property type="entry name" value="DExx_box_DNA_helicase_dom_sf"/>
</dbReference>
<sequence length="1181" mass="128812">MPSAFPLSPLQPGLMVLHGNRPEDLRQLLVAWLRRHPLAPLENEVVLVQSNGIAQWLKLALAADRDDPAGGGLGITAATQLQLPAQFLWRAYRAVLGADAVPERSPLDEAPLTWRLMRLLPGLLDQEGFAPLARFLAADTDLRKRHQLAQRLADLFDQYQVYRADWLADWADGRDVVRNLRSGEHPLPADQRWQALLWRALIADAGAAGQAGSRAGVHQRFIAALAGHAGPAPAGLPRRVVVFGISALPAQTLQALAAIAGVAQVMLFVHNPCRHHWTDIVADQDLLRGPYRRQARRAGMPAVLDEATLHQHAHPLLAAWGKQGRDYLHLIDSFDAPDQYRAAWTGVGSGRIDLFSEEAAPAGLLQQLQDDILDLRPLAETRARWPAVDPALDRSLRMHSTHSAQREIEVLHDQLLARFDADPTLQPRDVIVMLPDVDAYAPHIEAVFGRLPRGDARLIPYTVADQGRRGQEPLLVALELLLQLPDSRFAASDVLDLLEVGALRARFGLMDEALPQLKRWIAGAGVRWGLDTAQRAQQALGAAGEVNSWRFGLQRMLLGFAVGAGEAFEGIAPYDEIGGLDAAALGPLAALLRALGDTLATLNEPAQPLQWAERLRALLQGFFAPVDAREQLRVQQLLQGLDQWLDECADAGFDQPLPLAVVRERWLAVLEQQGLQQRFMTGGVSFCTLMPMRAIPFRVVCLLGMNDGDFPRPMVRADFDLMQGDWRPGDRSRRDDDRYLLLEALLSAREQLYISWVGRNVRDHSARAPSVLIGQLRDHLAAGWQAAGGTDLLQALTTEHPLQPFSPRYFAPDAPAAPSIDGLYSYGREWRAAHAETACARGPGAPLAAWQPENAQPLRPLVDFLAQPVEAFFRQRLQTGLALHAEDTQDDEAFGLDSLQQWTLERDLRAALQPWCDAQPSPAAARAGLADALAEQTAALARAGQLPLQAFGQIAESALAQPLMRTLGHYLDALAGWPLLEDQRHALRWTDPATAIAFDDALPQRRRPADAEQLPACLVLANGRLHKGPTLAWHHIVRHWPTHLALQIAAGPTLTLLASESGLLRLPALDAEAAAATLSALVQAWAAGLAEPLPVACKTAFAVLAGEQRAAQALYEGGQHAGGEGQRPALARVFADFAALQAAQTADGRGLREWSDVLYGPLWRALGGAHRGQPDAGEEAP</sequence>
<keyword evidence="2 10" id="KW-0547">Nucleotide-binding</keyword>
<comment type="caution">
    <text evidence="12">The sequence shown here is derived from an EMBL/GenBank/DDBJ whole genome shotgun (WGS) entry which is preliminary data.</text>
</comment>
<evidence type="ECO:0000256" key="2">
    <source>
        <dbReference type="ARBA" id="ARBA00022741"/>
    </source>
</evidence>
<reference evidence="12 13" key="1">
    <citation type="submission" date="2018-07" db="EMBL/GenBank/DDBJ databases">
        <title>Genomic Encyclopedia of Type Strains, Phase IV (KMG-IV): sequencing the most valuable type-strain genomes for metagenomic binning, comparative biology and taxonomic classification.</title>
        <authorList>
            <person name="Goeker M."/>
        </authorList>
    </citation>
    <scope>NUCLEOTIDE SEQUENCE [LARGE SCALE GENOMIC DNA]</scope>
    <source>
        <strain evidence="12 13">DSM 21634</strain>
    </source>
</reference>